<dbReference type="EMBL" id="KZ150196">
    <property type="protein sequence ID" value="PZC72332.1"/>
    <property type="molecule type" value="Genomic_DNA"/>
</dbReference>
<keyword evidence="3" id="KW-1185">Reference proteome</keyword>
<dbReference type="AlphaFoldDB" id="A0A2W1BA77"/>
<name>A0A2W1BA77_HELAM</name>
<protein>
    <submittedName>
        <fullName evidence="2">Uncharacterized protein</fullName>
    </submittedName>
</protein>
<feature type="compositionally biased region" description="Basic residues" evidence="1">
    <location>
        <begin position="48"/>
        <end position="57"/>
    </location>
</feature>
<sequence length="120" mass="13450">MEKPKITKIKKAKTLNLPKPPLKPNFNPHCPREEARSLISNKTYPVPARKKPVKKVKGQQSDSPMLVIRALDKTFTKQLSLSEIMHVDIKPGKRIPGTPSFCPPNYKGLSPKLMSIRTPG</sequence>
<feature type="region of interest" description="Disordered" evidence="1">
    <location>
        <begin position="15"/>
        <end position="61"/>
    </location>
</feature>
<feature type="region of interest" description="Disordered" evidence="1">
    <location>
        <begin position="92"/>
        <end position="120"/>
    </location>
</feature>
<dbReference type="OrthoDB" id="7311286at2759"/>
<accession>A0A2W1BA77</accession>
<reference evidence="2 3" key="1">
    <citation type="journal article" date="2017" name="BMC Biol.">
        <title>Genomic innovations, transcriptional plasticity and gene loss underlying the evolution and divergence of two highly polyphagous and invasive Helicoverpa pest species.</title>
        <authorList>
            <person name="Pearce S.L."/>
            <person name="Clarke D.F."/>
            <person name="East P.D."/>
            <person name="Elfekih S."/>
            <person name="Gordon K.H."/>
            <person name="Jermiin L.S."/>
            <person name="McGaughran A."/>
            <person name="Oakeshott J.G."/>
            <person name="Papanikolaou A."/>
            <person name="Perera O.P."/>
            <person name="Rane R.V."/>
            <person name="Richards S."/>
            <person name="Tay W.T."/>
            <person name="Walsh T.K."/>
            <person name="Anderson A."/>
            <person name="Anderson C.J."/>
            <person name="Asgari S."/>
            <person name="Board P.G."/>
            <person name="Bretschneider A."/>
            <person name="Campbell P.M."/>
            <person name="Chertemps T."/>
            <person name="Christeller J.T."/>
            <person name="Coppin C.W."/>
            <person name="Downes S.J."/>
            <person name="Duan G."/>
            <person name="Farnsworth C.A."/>
            <person name="Good R.T."/>
            <person name="Han L.B."/>
            <person name="Han Y.C."/>
            <person name="Hatje K."/>
            <person name="Horne I."/>
            <person name="Huang Y.P."/>
            <person name="Hughes D.S."/>
            <person name="Jacquin-Joly E."/>
            <person name="James W."/>
            <person name="Jhangiani S."/>
            <person name="Kollmar M."/>
            <person name="Kuwar S.S."/>
            <person name="Li S."/>
            <person name="Liu N.Y."/>
            <person name="Maibeche M.T."/>
            <person name="Miller J.R."/>
            <person name="Montagne N."/>
            <person name="Perry T."/>
            <person name="Qu J."/>
            <person name="Song S.V."/>
            <person name="Sutton G.G."/>
            <person name="Vogel H."/>
            <person name="Walenz B.P."/>
            <person name="Xu W."/>
            <person name="Zhang H.J."/>
            <person name="Zou Z."/>
            <person name="Batterham P."/>
            <person name="Edwards O.R."/>
            <person name="Feyereisen R."/>
            <person name="Gibbs R.A."/>
            <person name="Heckel D.G."/>
            <person name="McGrath A."/>
            <person name="Robin C."/>
            <person name="Scherer S.E."/>
            <person name="Worley K.C."/>
            <person name="Wu Y.D."/>
        </authorList>
    </citation>
    <scope>NUCLEOTIDE SEQUENCE [LARGE SCALE GENOMIC DNA]</scope>
    <source>
        <strain evidence="2">Harm_GR_Male_#8</strain>
        <tissue evidence="2">Whole organism</tissue>
    </source>
</reference>
<evidence type="ECO:0000256" key="1">
    <source>
        <dbReference type="SAM" id="MobiDB-lite"/>
    </source>
</evidence>
<proteinExistence type="predicted"/>
<evidence type="ECO:0000313" key="3">
    <source>
        <dbReference type="Proteomes" id="UP000249218"/>
    </source>
</evidence>
<gene>
    <name evidence="2" type="primary">HaOG211310</name>
    <name evidence="2" type="ORF">B5X24_HaOG211310</name>
</gene>
<dbReference type="Proteomes" id="UP000249218">
    <property type="component" value="Unassembled WGS sequence"/>
</dbReference>
<organism evidence="2 3">
    <name type="scientific">Helicoverpa armigera</name>
    <name type="common">Cotton bollworm</name>
    <name type="synonym">Heliothis armigera</name>
    <dbReference type="NCBI Taxonomy" id="29058"/>
    <lineage>
        <taxon>Eukaryota</taxon>
        <taxon>Metazoa</taxon>
        <taxon>Ecdysozoa</taxon>
        <taxon>Arthropoda</taxon>
        <taxon>Hexapoda</taxon>
        <taxon>Insecta</taxon>
        <taxon>Pterygota</taxon>
        <taxon>Neoptera</taxon>
        <taxon>Endopterygota</taxon>
        <taxon>Lepidoptera</taxon>
        <taxon>Glossata</taxon>
        <taxon>Ditrysia</taxon>
        <taxon>Noctuoidea</taxon>
        <taxon>Noctuidae</taxon>
        <taxon>Heliothinae</taxon>
        <taxon>Helicoverpa</taxon>
    </lineage>
</organism>
<evidence type="ECO:0000313" key="2">
    <source>
        <dbReference type="EMBL" id="PZC72332.1"/>
    </source>
</evidence>